<accession>A0A6A6ZIL8</accession>
<proteinExistence type="predicted"/>
<evidence type="ECO:0000313" key="2">
    <source>
        <dbReference type="Proteomes" id="UP000799424"/>
    </source>
</evidence>
<dbReference type="Proteomes" id="UP000799424">
    <property type="component" value="Unassembled WGS sequence"/>
</dbReference>
<dbReference type="AlphaFoldDB" id="A0A6A6ZIL8"/>
<name>A0A6A6ZIL8_9PLEO</name>
<gene>
    <name evidence="1" type="ORF">CC86DRAFT_386868</name>
</gene>
<sequence>MGSREEEEDPVAAGRWHKGARSCLKFVSAAIVISDKPCWPAAKRGLGECSVYIAAALPVIAPILSIFHSVSSRQLAKACATTSTLVASSSASSGVEESPHKLPSGDYSVVGEAFEVDFKRVSRSEGRFIPARLGYQLCCGYERGNKGVADLESEPSAARAAELNNNFLKVCAYGARGEEGGAKINS</sequence>
<organism evidence="1 2">
    <name type="scientific">Ophiobolus disseminans</name>
    <dbReference type="NCBI Taxonomy" id="1469910"/>
    <lineage>
        <taxon>Eukaryota</taxon>
        <taxon>Fungi</taxon>
        <taxon>Dikarya</taxon>
        <taxon>Ascomycota</taxon>
        <taxon>Pezizomycotina</taxon>
        <taxon>Dothideomycetes</taxon>
        <taxon>Pleosporomycetidae</taxon>
        <taxon>Pleosporales</taxon>
        <taxon>Pleosporineae</taxon>
        <taxon>Phaeosphaeriaceae</taxon>
        <taxon>Ophiobolus</taxon>
    </lineage>
</organism>
<dbReference type="EMBL" id="MU006239">
    <property type="protein sequence ID" value="KAF2820826.1"/>
    <property type="molecule type" value="Genomic_DNA"/>
</dbReference>
<evidence type="ECO:0000313" key="1">
    <source>
        <dbReference type="EMBL" id="KAF2820826.1"/>
    </source>
</evidence>
<protein>
    <submittedName>
        <fullName evidence="1">Uncharacterized protein</fullName>
    </submittedName>
</protein>
<keyword evidence="2" id="KW-1185">Reference proteome</keyword>
<reference evidence="1" key="1">
    <citation type="journal article" date="2020" name="Stud. Mycol.">
        <title>101 Dothideomycetes genomes: a test case for predicting lifestyles and emergence of pathogens.</title>
        <authorList>
            <person name="Haridas S."/>
            <person name="Albert R."/>
            <person name="Binder M."/>
            <person name="Bloem J."/>
            <person name="Labutti K."/>
            <person name="Salamov A."/>
            <person name="Andreopoulos B."/>
            <person name="Baker S."/>
            <person name="Barry K."/>
            <person name="Bills G."/>
            <person name="Bluhm B."/>
            <person name="Cannon C."/>
            <person name="Castanera R."/>
            <person name="Culley D."/>
            <person name="Daum C."/>
            <person name="Ezra D."/>
            <person name="Gonzalez J."/>
            <person name="Henrissat B."/>
            <person name="Kuo A."/>
            <person name="Liang C."/>
            <person name="Lipzen A."/>
            <person name="Lutzoni F."/>
            <person name="Magnuson J."/>
            <person name="Mondo S."/>
            <person name="Nolan M."/>
            <person name="Ohm R."/>
            <person name="Pangilinan J."/>
            <person name="Park H.-J."/>
            <person name="Ramirez L."/>
            <person name="Alfaro M."/>
            <person name="Sun H."/>
            <person name="Tritt A."/>
            <person name="Yoshinaga Y."/>
            <person name="Zwiers L.-H."/>
            <person name="Turgeon B."/>
            <person name="Goodwin S."/>
            <person name="Spatafora J."/>
            <person name="Crous P."/>
            <person name="Grigoriev I."/>
        </authorList>
    </citation>
    <scope>NUCLEOTIDE SEQUENCE</scope>
    <source>
        <strain evidence="1">CBS 113818</strain>
    </source>
</reference>